<name>A0A0D2LXE9_9CHLO</name>
<comment type="domain">
    <text evidence="1">Subfamily III proteins have a conserved RTxK motif about 40-50 residues from the C-terminus; the threonine may be replaced by serine or cysteine.</text>
</comment>
<evidence type="ECO:0000313" key="2">
    <source>
        <dbReference type="EMBL" id="KIY94146.1"/>
    </source>
</evidence>
<dbReference type="KEGG" id="mng:MNEG_13817"/>
<evidence type="ECO:0000256" key="1">
    <source>
        <dbReference type="RuleBase" id="RU367030"/>
    </source>
</evidence>
<dbReference type="SUPFAM" id="SSF46565">
    <property type="entry name" value="Chaperone J-domain"/>
    <property type="match status" value="1"/>
</dbReference>
<dbReference type="EC" id="3.1.3.-" evidence="1"/>
<evidence type="ECO:0000313" key="3">
    <source>
        <dbReference type="Proteomes" id="UP000054498"/>
    </source>
</evidence>
<dbReference type="InterPro" id="IPR039763">
    <property type="entry name" value="ARMT1"/>
</dbReference>
<dbReference type="PANTHER" id="PTHR12260">
    <property type="entry name" value="DAMAGE-CONTROL PHOSPHATASE ARMT1"/>
    <property type="match status" value="1"/>
</dbReference>
<dbReference type="AlphaFoldDB" id="A0A0D2LXE9"/>
<keyword evidence="1" id="KW-0479">Metal-binding</keyword>
<sequence length="244" mass="25588">MCVLGLAAVTISEPSAEQRQQRRQLLEAGWQLPSVQEVRRAYKRLAATTHPDKAAPADRAAAEARFKERGPKGMAARGGGAPAATTIGASADSAALEQLPFPPHPPLAGSEPGSFAEGTIKQRLPAIMGTVLSDLERLSKAPGFVDSEDSLRQIAAAADGVRQLQAEMPADAVLQPISAPPGSPAFLQEVAQWTNGGVAAWQRRAAREGASGGWLGLPWLTVECYLYARLASIVAAQPALAEAR</sequence>
<comment type="catalytic activity">
    <reaction evidence="1">
        <text>beta-D-fructose 1-phosphate + H2O = D-fructose + phosphate</text>
        <dbReference type="Rhea" id="RHEA:35603"/>
        <dbReference type="ChEBI" id="CHEBI:15377"/>
        <dbReference type="ChEBI" id="CHEBI:37721"/>
        <dbReference type="ChEBI" id="CHEBI:43474"/>
        <dbReference type="ChEBI" id="CHEBI:138881"/>
    </reaction>
</comment>
<dbReference type="PANTHER" id="PTHR12260:SF6">
    <property type="entry name" value="DAMAGE-CONTROL PHOSPHATASE ARMT1"/>
    <property type="match status" value="1"/>
</dbReference>
<organism evidence="2 3">
    <name type="scientific">Monoraphidium neglectum</name>
    <dbReference type="NCBI Taxonomy" id="145388"/>
    <lineage>
        <taxon>Eukaryota</taxon>
        <taxon>Viridiplantae</taxon>
        <taxon>Chlorophyta</taxon>
        <taxon>core chlorophytes</taxon>
        <taxon>Chlorophyceae</taxon>
        <taxon>CS clade</taxon>
        <taxon>Sphaeropleales</taxon>
        <taxon>Selenastraceae</taxon>
        <taxon>Monoraphidium</taxon>
    </lineage>
</organism>
<comment type="cofactor">
    <cofactor evidence="1">
        <name>Mn(2+)</name>
        <dbReference type="ChEBI" id="CHEBI:29035"/>
    </cofactor>
    <cofactor evidence="1">
        <name>Ni(2+)</name>
        <dbReference type="ChEBI" id="CHEBI:49786"/>
    </cofactor>
</comment>
<dbReference type="GO" id="GO:0103026">
    <property type="term" value="F:fructose-1-phosphatase activity"/>
    <property type="evidence" value="ECO:0007669"/>
    <property type="project" value="RHEA"/>
</dbReference>
<dbReference type="RefSeq" id="XP_013893166.1">
    <property type="nucleotide sequence ID" value="XM_014037712.1"/>
</dbReference>
<keyword evidence="1" id="KW-0378">Hydrolase</keyword>
<protein>
    <recommendedName>
        <fullName evidence="1">Sugar phosphate phosphatase</fullName>
        <ecNumber evidence="1">3.1.3.-</ecNumber>
    </recommendedName>
</protein>
<dbReference type="Proteomes" id="UP000054498">
    <property type="component" value="Unassembled WGS sequence"/>
</dbReference>
<keyword evidence="3" id="KW-1185">Reference proteome</keyword>
<gene>
    <name evidence="2" type="ORF">MNEG_13817</name>
</gene>
<reference evidence="2 3" key="1">
    <citation type="journal article" date="2013" name="BMC Genomics">
        <title>Reconstruction of the lipid metabolism for the microalga Monoraphidium neglectum from its genome sequence reveals characteristics suitable for biofuel production.</title>
        <authorList>
            <person name="Bogen C."/>
            <person name="Al-Dilaimi A."/>
            <person name="Albersmeier A."/>
            <person name="Wichmann J."/>
            <person name="Grundmann M."/>
            <person name="Rupp O."/>
            <person name="Lauersen K.J."/>
            <person name="Blifernez-Klassen O."/>
            <person name="Kalinowski J."/>
            <person name="Goesmann A."/>
            <person name="Mussgnug J.H."/>
            <person name="Kruse O."/>
        </authorList>
    </citation>
    <scope>NUCLEOTIDE SEQUENCE [LARGE SCALE GENOMIC DNA]</scope>
    <source>
        <strain evidence="2 3">SAG 48.87</strain>
    </source>
</reference>
<dbReference type="GO" id="GO:0005634">
    <property type="term" value="C:nucleus"/>
    <property type="evidence" value="ECO:0007669"/>
    <property type="project" value="TreeGrafter"/>
</dbReference>
<dbReference type="InterPro" id="IPR036869">
    <property type="entry name" value="J_dom_sf"/>
</dbReference>
<dbReference type="GO" id="GO:0097023">
    <property type="term" value="F:fructose 6-phosphate aldolase activity"/>
    <property type="evidence" value="ECO:0007669"/>
    <property type="project" value="RHEA"/>
</dbReference>
<dbReference type="GO" id="GO:0046872">
    <property type="term" value="F:metal ion binding"/>
    <property type="evidence" value="ECO:0007669"/>
    <property type="project" value="UniProtKB-UniRule"/>
</dbReference>
<proteinExistence type="inferred from homology"/>
<keyword evidence="1" id="KW-0464">Manganese</keyword>
<comment type="similarity">
    <text evidence="1">Belongs to the damage-control phosphatase family. Sugar phosphate phosphatase III subfamily.</text>
</comment>
<dbReference type="Gene3D" id="1.10.287.110">
    <property type="entry name" value="DnaJ domain"/>
    <property type="match status" value="1"/>
</dbReference>
<dbReference type="STRING" id="145388.A0A0D2LXE9"/>
<dbReference type="GO" id="GO:0006974">
    <property type="term" value="P:DNA damage response"/>
    <property type="evidence" value="ECO:0007669"/>
    <property type="project" value="TreeGrafter"/>
</dbReference>
<comment type="catalytic activity">
    <reaction evidence="1">
        <text>beta-D-fructose 6-phosphate = dihydroxyacetone + D-glyceraldehyde 3-phosphate</text>
        <dbReference type="Rhea" id="RHEA:28002"/>
        <dbReference type="ChEBI" id="CHEBI:16016"/>
        <dbReference type="ChEBI" id="CHEBI:57634"/>
        <dbReference type="ChEBI" id="CHEBI:59776"/>
    </reaction>
</comment>
<dbReference type="GeneID" id="25731317"/>
<accession>A0A0D2LXE9</accession>
<dbReference type="EMBL" id="KK104285">
    <property type="protein sequence ID" value="KIY94146.1"/>
    <property type="molecule type" value="Genomic_DNA"/>
</dbReference>
<dbReference type="Gene3D" id="1.20.930.60">
    <property type="match status" value="1"/>
</dbReference>
<comment type="function">
    <text evidence="1">Metal-dependent phosphatase that shows phosphatase activity against several substrates, including fructose-1-phosphate and fructose-6-phosphate. Its preference for fructose-1-phosphate, a strong glycating agent that causes DNA damage rather than a canonical yeast metabolite, suggests a damage-control function in hexose phosphate metabolism.</text>
</comment>